<dbReference type="AlphaFoldDB" id="A0A7H1DWC8"/>
<dbReference type="Gene3D" id="3.40.50.2000">
    <property type="entry name" value="Glycogen Phosphorylase B"/>
    <property type="match status" value="2"/>
</dbReference>
<dbReference type="Pfam" id="PF00534">
    <property type="entry name" value="Glycos_transf_1"/>
    <property type="match status" value="1"/>
</dbReference>
<dbReference type="GO" id="GO:0016757">
    <property type="term" value="F:glycosyltransferase activity"/>
    <property type="evidence" value="ECO:0007669"/>
    <property type="project" value="InterPro"/>
</dbReference>
<evidence type="ECO:0000313" key="3">
    <source>
        <dbReference type="Proteomes" id="UP000516438"/>
    </source>
</evidence>
<dbReference type="PANTHER" id="PTHR12526">
    <property type="entry name" value="GLYCOSYLTRANSFERASE"/>
    <property type="match status" value="1"/>
</dbReference>
<evidence type="ECO:0000313" key="2">
    <source>
        <dbReference type="EMBL" id="QNS41286.1"/>
    </source>
</evidence>
<dbReference type="InterPro" id="IPR001296">
    <property type="entry name" value="Glyco_trans_1"/>
</dbReference>
<evidence type="ECO:0000259" key="1">
    <source>
        <dbReference type="Pfam" id="PF00534"/>
    </source>
</evidence>
<sequence length="396" mass="46144">MNKKKDILFVMNNLNVGGAEKALVSLLQVFDYEKYNVDLLLFKKEGLFLKQVPAQVNILPEPANYRYFDMPFVQVLKDNLWPWRWDLIYRRIQFKKMMQKAESPAEAEQLSWKPLSKTLKPLQKQYDVAIGFLEKNPNYFVVDKVKAEKKIGFIHNDYHALQMNSKIDNLYFKKLDYILTVSIECLNELKELFNHISDKFKLMRNISAVQTIRNLALVKIQEDLKKDFIISVGRLNSQKNYNLAIDAFHLLHKKGISFTWYILGEGPEEESLKKKVELLGLSEKVHFLGVKQNPYQYINRANVFLMTSHFEGDGIVVREAKILCKPIILTNFNTASSHITNNETGIIVDFDAEEIANAIEKLLKSKELRNQFEQNLANLDWSMSGETQKLYHLIEN</sequence>
<dbReference type="Proteomes" id="UP000516438">
    <property type="component" value="Chromosome"/>
</dbReference>
<protein>
    <submittedName>
        <fullName evidence="2">Glycosyltransferase</fullName>
    </submittedName>
</protein>
<dbReference type="KEGG" id="cmaq:H0S70_13330"/>
<proteinExistence type="predicted"/>
<dbReference type="CDD" id="cd03811">
    <property type="entry name" value="GT4_GT28_WabH-like"/>
    <property type="match status" value="1"/>
</dbReference>
<dbReference type="EMBL" id="CP060203">
    <property type="protein sequence ID" value="QNS41286.1"/>
    <property type="molecule type" value="Genomic_DNA"/>
</dbReference>
<accession>A0A7H1DWC8</accession>
<keyword evidence="3" id="KW-1185">Reference proteome</keyword>
<keyword evidence="2" id="KW-0808">Transferase</keyword>
<dbReference type="RefSeq" id="WP_188321133.1">
    <property type="nucleotide sequence ID" value="NZ_CP060203.1"/>
</dbReference>
<gene>
    <name evidence="2" type="ORF">H0S70_13330</name>
</gene>
<dbReference type="SUPFAM" id="SSF53756">
    <property type="entry name" value="UDP-Glycosyltransferase/glycogen phosphorylase"/>
    <property type="match status" value="1"/>
</dbReference>
<reference evidence="2 3" key="1">
    <citation type="submission" date="2020-07" db="EMBL/GenBank/DDBJ databases">
        <title>Complete genome and description of Chryseobacterium manosquense strain Marseille-Q2069 sp. nov.</title>
        <authorList>
            <person name="Boxberger M."/>
        </authorList>
    </citation>
    <scope>NUCLEOTIDE SEQUENCE [LARGE SCALE GENOMIC DNA]</scope>
    <source>
        <strain evidence="2 3">Marseille-Q2069</strain>
    </source>
</reference>
<feature type="domain" description="Glycosyl transferase family 1" evidence="1">
    <location>
        <begin position="219"/>
        <end position="375"/>
    </location>
</feature>
<name>A0A7H1DWC8_9FLAO</name>
<dbReference type="PANTHER" id="PTHR12526:SF630">
    <property type="entry name" value="GLYCOSYLTRANSFERASE"/>
    <property type="match status" value="1"/>
</dbReference>
<organism evidence="2 3">
    <name type="scientific">Chryseobacterium manosquense</name>
    <dbReference type="NCBI Taxonomy" id="2754694"/>
    <lineage>
        <taxon>Bacteria</taxon>
        <taxon>Pseudomonadati</taxon>
        <taxon>Bacteroidota</taxon>
        <taxon>Flavobacteriia</taxon>
        <taxon>Flavobacteriales</taxon>
        <taxon>Weeksellaceae</taxon>
        <taxon>Chryseobacterium group</taxon>
        <taxon>Chryseobacterium</taxon>
    </lineage>
</organism>